<accession>A0A7W9EHI9</accession>
<reference evidence="1 2" key="1">
    <citation type="submission" date="2020-08" db="EMBL/GenBank/DDBJ databases">
        <title>Genomic Encyclopedia of Type Strains, Phase IV (KMG-IV): sequencing the most valuable type-strain genomes for metagenomic binning, comparative biology and taxonomic classification.</title>
        <authorList>
            <person name="Goeker M."/>
        </authorList>
    </citation>
    <scope>NUCLEOTIDE SEQUENCE [LARGE SCALE GENOMIC DNA]</scope>
    <source>
        <strain evidence="1 2">DSM 25079</strain>
    </source>
</reference>
<keyword evidence="2" id="KW-1185">Reference proteome</keyword>
<name>A0A7W9EHI9_9SPHN</name>
<comment type="caution">
    <text evidence="1">The sequence shown here is derived from an EMBL/GenBank/DDBJ whole genome shotgun (WGS) entry which is preliminary data.</text>
</comment>
<evidence type="ECO:0000313" key="1">
    <source>
        <dbReference type="EMBL" id="MBB5687831.1"/>
    </source>
</evidence>
<protein>
    <submittedName>
        <fullName evidence="1">Uncharacterized protein</fullName>
    </submittedName>
</protein>
<dbReference type="EMBL" id="JACIJC010000010">
    <property type="protein sequence ID" value="MBB5687831.1"/>
    <property type="molecule type" value="Genomic_DNA"/>
</dbReference>
<evidence type="ECO:0000313" key="2">
    <source>
        <dbReference type="Proteomes" id="UP000549617"/>
    </source>
</evidence>
<dbReference type="AlphaFoldDB" id="A0A7W9EHI9"/>
<sequence length="101" mass="10726">MDEFQVTNALVGVLKKIQAIAGQPCPPLDGGSVPPDLLPKFDSTVWPAAATMVARVLKVTIPNDVHIFGGEKGRPLLTINQTVALIIKKATPKKTEEKVAA</sequence>
<gene>
    <name evidence="1" type="ORF">FHS49_003878</name>
</gene>
<proteinExistence type="predicted"/>
<organism evidence="1 2">
    <name type="scientific">Sphingobium boeckii</name>
    <dbReference type="NCBI Taxonomy" id="1082345"/>
    <lineage>
        <taxon>Bacteria</taxon>
        <taxon>Pseudomonadati</taxon>
        <taxon>Pseudomonadota</taxon>
        <taxon>Alphaproteobacteria</taxon>
        <taxon>Sphingomonadales</taxon>
        <taxon>Sphingomonadaceae</taxon>
        <taxon>Sphingobium</taxon>
    </lineage>
</organism>
<dbReference type="RefSeq" id="WP_184022162.1">
    <property type="nucleotide sequence ID" value="NZ_JACIJC010000010.1"/>
</dbReference>
<dbReference type="Proteomes" id="UP000549617">
    <property type="component" value="Unassembled WGS sequence"/>
</dbReference>